<dbReference type="RefSeq" id="WP_213669279.1">
    <property type="nucleotide sequence ID" value="NZ_JAHCDA010000001.1"/>
</dbReference>
<protein>
    <submittedName>
        <fullName evidence="1">Uncharacterized protein</fullName>
    </submittedName>
</protein>
<name>A0ABS5QAY3_9PROT</name>
<dbReference type="Proteomes" id="UP000766336">
    <property type="component" value="Unassembled WGS sequence"/>
</dbReference>
<accession>A0ABS5QAY3</accession>
<evidence type="ECO:0000313" key="2">
    <source>
        <dbReference type="Proteomes" id="UP000766336"/>
    </source>
</evidence>
<reference evidence="1 2" key="1">
    <citation type="submission" date="2021-05" db="EMBL/GenBank/DDBJ databases">
        <title>Roseococcus sp. XZZS9, whole genome shotgun sequencing project.</title>
        <authorList>
            <person name="Zhao G."/>
            <person name="Shen L."/>
        </authorList>
    </citation>
    <scope>NUCLEOTIDE SEQUENCE [LARGE SCALE GENOMIC DNA]</scope>
    <source>
        <strain evidence="1 2">XZZS9</strain>
    </source>
</reference>
<keyword evidence="2" id="KW-1185">Reference proteome</keyword>
<comment type="caution">
    <text evidence="1">The sequence shown here is derived from an EMBL/GenBank/DDBJ whole genome shotgun (WGS) entry which is preliminary data.</text>
</comment>
<dbReference type="EMBL" id="JAHCDA010000001">
    <property type="protein sequence ID" value="MBS7810673.1"/>
    <property type="molecule type" value="Genomic_DNA"/>
</dbReference>
<organism evidence="1 2">
    <name type="scientific">Roseococcus pinisoli</name>
    <dbReference type="NCBI Taxonomy" id="2835040"/>
    <lineage>
        <taxon>Bacteria</taxon>
        <taxon>Pseudomonadati</taxon>
        <taxon>Pseudomonadota</taxon>
        <taxon>Alphaproteobacteria</taxon>
        <taxon>Acetobacterales</taxon>
        <taxon>Roseomonadaceae</taxon>
        <taxon>Roseococcus</taxon>
    </lineage>
</organism>
<proteinExistence type="predicted"/>
<evidence type="ECO:0000313" key="1">
    <source>
        <dbReference type="EMBL" id="MBS7810673.1"/>
    </source>
</evidence>
<sequence>MAIESYKPPGLGHNGGPPLDPDASWRVFCWRKAHKKAWKSPPREVVLRRLARAEELGMTYKDYTLEIMERGRYL</sequence>
<gene>
    <name evidence="1" type="ORF">KHU32_06970</name>
</gene>